<dbReference type="GO" id="GO:1990904">
    <property type="term" value="C:ribonucleoprotein complex"/>
    <property type="evidence" value="ECO:0007669"/>
    <property type="project" value="UniProtKB-KW"/>
</dbReference>
<dbReference type="GO" id="GO:0070181">
    <property type="term" value="F:small ribosomal subunit rRNA binding"/>
    <property type="evidence" value="ECO:0007669"/>
    <property type="project" value="TreeGrafter"/>
</dbReference>
<evidence type="ECO:0000256" key="7">
    <source>
        <dbReference type="ARBA" id="ARBA00035294"/>
    </source>
</evidence>
<dbReference type="GO" id="GO:0005840">
    <property type="term" value="C:ribosome"/>
    <property type="evidence" value="ECO:0007669"/>
    <property type="project" value="UniProtKB-KW"/>
</dbReference>
<reference evidence="9 10" key="1">
    <citation type="submission" date="2016-10" db="EMBL/GenBank/DDBJ databases">
        <authorList>
            <person name="de Groot N.N."/>
        </authorList>
    </citation>
    <scope>NUCLEOTIDE SEQUENCE [LARGE SCALE GENOMIC DNA]</scope>
    <source>
        <strain evidence="9 10">DSM 21771</strain>
    </source>
</reference>
<dbReference type="GO" id="GO:0006412">
    <property type="term" value="P:translation"/>
    <property type="evidence" value="ECO:0007669"/>
    <property type="project" value="UniProtKB-UniRule"/>
</dbReference>
<dbReference type="InterPro" id="IPR020814">
    <property type="entry name" value="Ribosomal_S6_plastid/chlpt"/>
</dbReference>
<evidence type="ECO:0000256" key="3">
    <source>
        <dbReference type="ARBA" id="ARBA00022884"/>
    </source>
</evidence>
<evidence type="ECO:0000313" key="9">
    <source>
        <dbReference type="EMBL" id="SDI49570.1"/>
    </source>
</evidence>
<dbReference type="GO" id="GO:0005737">
    <property type="term" value="C:cytoplasm"/>
    <property type="evidence" value="ECO:0007669"/>
    <property type="project" value="UniProtKB-ARBA"/>
</dbReference>
<evidence type="ECO:0000256" key="4">
    <source>
        <dbReference type="ARBA" id="ARBA00022980"/>
    </source>
</evidence>
<sequence length="95" mass="11118">MRNYEILYIVKPTLDEDAIKALIERLNQILSDNGAEVTDVDEKGRRRLAYEINDFREGYYVVLKLQATPDAINEFDRRVKLSDDVIRTLVVRDDD</sequence>
<organism evidence="9 10">
    <name type="scientific">Natribacillus halophilus</name>
    <dbReference type="NCBI Taxonomy" id="549003"/>
    <lineage>
        <taxon>Bacteria</taxon>
        <taxon>Bacillati</taxon>
        <taxon>Bacillota</taxon>
        <taxon>Bacilli</taxon>
        <taxon>Bacillales</taxon>
        <taxon>Bacillaceae</taxon>
        <taxon>Natribacillus</taxon>
    </lineage>
</organism>
<dbReference type="InterPro" id="IPR014717">
    <property type="entry name" value="Transl_elong_EF1B/ribsomal_bS6"/>
</dbReference>
<keyword evidence="2 8" id="KW-0699">rRNA-binding</keyword>
<dbReference type="Proteomes" id="UP000198853">
    <property type="component" value="Unassembled WGS sequence"/>
</dbReference>
<proteinExistence type="inferred from homology"/>
<dbReference type="PANTHER" id="PTHR21011:SF1">
    <property type="entry name" value="SMALL RIBOSOMAL SUBUNIT PROTEIN BS6M"/>
    <property type="match status" value="1"/>
</dbReference>
<dbReference type="SUPFAM" id="SSF54995">
    <property type="entry name" value="Ribosomal protein S6"/>
    <property type="match status" value="1"/>
</dbReference>
<dbReference type="NCBIfam" id="TIGR00166">
    <property type="entry name" value="S6"/>
    <property type="match status" value="1"/>
</dbReference>
<dbReference type="EMBL" id="FNEN01000002">
    <property type="protein sequence ID" value="SDI49570.1"/>
    <property type="molecule type" value="Genomic_DNA"/>
</dbReference>
<dbReference type="Pfam" id="PF01250">
    <property type="entry name" value="Ribosomal_S6"/>
    <property type="match status" value="1"/>
</dbReference>
<evidence type="ECO:0000313" key="10">
    <source>
        <dbReference type="Proteomes" id="UP000198853"/>
    </source>
</evidence>
<keyword evidence="5 8" id="KW-0687">Ribonucleoprotein</keyword>
<dbReference type="CDD" id="cd00473">
    <property type="entry name" value="bS6"/>
    <property type="match status" value="1"/>
</dbReference>
<evidence type="ECO:0000256" key="8">
    <source>
        <dbReference type="HAMAP-Rule" id="MF_00360"/>
    </source>
</evidence>
<evidence type="ECO:0000256" key="6">
    <source>
        <dbReference type="ARBA" id="ARBA00035104"/>
    </source>
</evidence>
<dbReference type="InterPro" id="IPR020815">
    <property type="entry name" value="Ribosomal_bS6_CS"/>
</dbReference>
<evidence type="ECO:0000256" key="2">
    <source>
        <dbReference type="ARBA" id="ARBA00022730"/>
    </source>
</evidence>
<name>A0A1G8L346_9BACI</name>
<dbReference type="OrthoDB" id="9812702at2"/>
<dbReference type="PANTHER" id="PTHR21011">
    <property type="entry name" value="MITOCHONDRIAL 28S RIBOSOMAL PROTEIN S6"/>
    <property type="match status" value="1"/>
</dbReference>
<comment type="similarity">
    <text evidence="1 8">Belongs to the bacterial ribosomal protein bS6 family.</text>
</comment>
<dbReference type="PROSITE" id="PS01048">
    <property type="entry name" value="RIBOSOMAL_S6"/>
    <property type="match status" value="1"/>
</dbReference>
<dbReference type="FunFam" id="3.30.70.60:FF:000002">
    <property type="entry name" value="30S ribosomal protein S6"/>
    <property type="match status" value="1"/>
</dbReference>
<evidence type="ECO:0000256" key="1">
    <source>
        <dbReference type="ARBA" id="ARBA00009512"/>
    </source>
</evidence>
<keyword evidence="4 8" id="KW-0689">Ribosomal protein</keyword>
<dbReference type="Gene3D" id="3.30.70.60">
    <property type="match status" value="1"/>
</dbReference>
<dbReference type="InterPro" id="IPR000529">
    <property type="entry name" value="Ribosomal_bS6"/>
</dbReference>
<keyword evidence="10" id="KW-1185">Reference proteome</keyword>
<dbReference type="HAMAP" id="MF_00360">
    <property type="entry name" value="Ribosomal_bS6"/>
    <property type="match status" value="1"/>
</dbReference>
<dbReference type="RefSeq" id="WP_090396334.1">
    <property type="nucleotide sequence ID" value="NZ_FNEN01000002.1"/>
</dbReference>
<protein>
    <recommendedName>
        <fullName evidence="7 8">Small ribosomal subunit protein bS6</fullName>
    </recommendedName>
</protein>
<accession>A0A1G8L346</accession>
<comment type="function">
    <text evidence="6 8">Binds together with bS18 to 16S ribosomal RNA.</text>
</comment>
<dbReference type="AlphaFoldDB" id="A0A1G8L346"/>
<dbReference type="InterPro" id="IPR035980">
    <property type="entry name" value="Ribosomal_bS6_sf"/>
</dbReference>
<gene>
    <name evidence="8" type="primary">rpsF</name>
    <name evidence="9" type="ORF">SAMN04488123_102436</name>
</gene>
<dbReference type="GO" id="GO:0003735">
    <property type="term" value="F:structural constituent of ribosome"/>
    <property type="evidence" value="ECO:0007669"/>
    <property type="project" value="InterPro"/>
</dbReference>
<keyword evidence="3 8" id="KW-0694">RNA-binding</keyword>
<evidence type="ECO:0000256" key="5">
    <source>
        <dbReference type="ARBA" id="ARBA00023274"/>
    </source>
</evidence>